<keyword evidence="1" id="KW-1133">Transmembrane helix</keyword>
<dbReference type="AlphaFoldDB" id="A0A378T143"/>
<dbReference type="Proteomes" id="UP000254945">
    <property type="component" value="Unassembled WGS sequence"/>
</dbReference>
<organism evidence="2 3">
    <name type="scientific">Mycolicibacterium senegalense</name>
    <dbReference type="NCBI Taxonomy" id="1796"/>
    <lineage>
        <taxon>Bacteria</taxon>
        <taxon>Bacillati</taxon>
        <taxon>Actinomycetota</taxon>
        <taxon>Actinomycetes</taxon>
        <taxon>Mycobacteriales</taxon>
        <taxon>Mycobacteriaceae</taxon>
        <taxon>Mycolicibacterium</taxon>
    </lineage>
</organism>
<dbReference type="RefSeq" id="WP_260508740.1">
    <property type="nucleotide sequence ID" value="NZ_CP081000.1"/>
</dbReference>
<sequence length="40" mass="4323">MLRTVLLRTVATVFAVIFPLGLFIVLARAAQPKRLLEAGG</sequence>
<evidence type="ECO:0000313" key="3">
    <source>
        <dbReference type="Proteomes" id="UP000254945"/>
    </source>
</evidence>
<feature type="transmembrane region" description="Helical" evidence="1">
    <location>
        <begin position="6"/>
        <end position="27"/>
    </location>
</feature>
<accession>A0A378T143</accession>
<keyword evidence="1" id="KW-0472">Membrane</keyword>
<proteinExistence type="predicted"/>
<gene>
    <name evidence="2" type="ORF">NCTC4524_02187</name>
</gene>
<evidence type="ECO:0000313" key="2">
    <source>
        <dbReference type="EMBL" id="STZ54551.1"/>
    </source>
</evidence>
<name>A0A378T143_9MYCO</name>
<reference evidence="2 3" key="1">
    <citation type="submission" date="2018-06" db="EMBL/GenBank/DDBJ databases">
        <authorList>
            <consortium name="Pathogen Informatics"/>
            <person name="Doyle S."/>
        </authorList>
    </citation>
    <scope>NUCLEOTIDE SEQUENCE [LARGE SCALE GENOMIC DNA]</scope>
    <source>
        <strain evidence="2 3">NCTC4524</strain>
    </source>
</reference>
<evidence type="ECO:0000256" key="1">
    <source>
        <dbReference type="SAM" id="Phobius"/>
    </source>
</evidence>
<protein>
    <submittedName>
        <fullName evidence="2">Uncharacterized protein</fullName>
    </submittedName>
</protein>
<dbReference type="EMBL" id="UGQQ01000001">
    <property type="protein sequence ID" value="STZ54551.1"/>
    <property type="molecule type" value="Genomic_DNA"/>
</dbReference>
<keyword evidence="1" id="KW-0812">Transmembrane</keyword>